<evidence type="ECO:0000313" key="3">
    <source>
        <dbReference type="Proteomes" id="UP000507245"/>
    </source>
</evidence>
<organism evidence="2 3">
    <name type="scientific">Prunus armeniaca</name>
    <name type="common">Apricot</name>
    <name type="synonym">Armeniaca vulgaris</name>
    <dbReference type="NCBI Taxonomy" id="36596"/>
    <lineage>
        <taxon>Eukaryota</taxon>
        <taxon>Viridiplantae</taxon>
        <taxon>Streptophyta</taxon>
        <taxon>Embryophyta</taxon>
        <taxon>Tracheophyta</taxon>
        <taxon>Spermatophyta</taxon>
        <taxon>Magnoliopsida</taxon>
        <taxon>eudicotyledons</taxon>
        <taxon>Gunneridae</taxon>
        <taxon>Pentapetalae</taxon>
        <taxon>rosids</taxon>
        <taxon>fabids</taxon>
        <taxon>Rosales</taxon>
        <taxon>Rosaceae</taxon>
        <taxon>Amygdaloideae</taxon>
        <taxon>Amygdaleae</taxon>
        <taxon>Prunus</taxon>
    </lineage>
</organism>
<gene>
    <name evidence="2" type="ORF">ORAREDHAP_LOCUS22712</name>
</gene>
<proteinExistence type="predicted"/>
<dbReference type="InterPro" id="IPR025314">
    <property type="entry name" value="DUF4219"/>
</dbReference>
<keyword evidence="3" id="KW-1185">Reference proteome</keyword>
<protein>
    <recommendedName>
        <fullName evidence="1">DUF4219 domain-containing protein</fullName>
    </recommendedName>
</protein>
<dbReference type="EMBL" id="CAEKKB010000003">
    <property type="protein sequence ID" value="CAB4304901.1"/>
    <property type="molecule type" value="Genomic_DNA"/>
</dbReference>
<dbReference type="Pfam" id="PF13961">
    <property type="entry name" value="DUF4219"/>
    <property type="match status" value="1"/>
</dbReference>
<feature type="domain" description="DUF4219" evidence="1">
    <location>
        <begin position="16"/>
        <end position="42"/>
    </location>
</feature>
<dbReference type="OrthoDB" id="1164561at2759"/>
<dbReference type="AlphaFoldDB" id="A0A6J5WWV1"/>
<reference evidence="3" key="1">
    <citation type="journal article" date="2020" name="Genome Biol.">
        <title>Gamete binning: chromosome-level and haplotype-resolved genome assembly enabled by high-throughput single-cell sequencing of gamete genomes.</title>
        <authorList>
            <person name="Campoy J.A."/>
            <person name="Sun H."/>
            <person name="Goel M."/>
            <person name="Jiao W.-B."/>
            <person name="Folz-Donahue K."/>
            <person name="Wang N."/>
            <person name="Rubio M."/>
            <person name="Liu C."/>
            <person name="Kukat C."/>
            <person name="Ruiz D."/>
            <person name="Huettel B."/>
            <person name="Schneeberger K."/>
        </authorList>
    </citation>
    <scope>NUCLEOTIDE SEQUENCE [LARGE SCALE GENOMIC DNA]</scope>
    <source>
        <strain evidence="3">cv. Rojo Pasion</strain>
    </source>
</reference>
<accession>A0A6J5WWV1</accession>
<evidence type="ECO:0000259" key="1">
    <source>
        <dbReference type="Pfam" id="PF13961"/>
    </source>
</evidence>
<dbReference type="Proteomes" id="UP000507245">
    <property type="component" value="Unassembled WGS sequence"/>
</dbReference>
<sequence>MATATLVPGSIVHEVLNQENYEQWSFHAKAYLLAKDLWDIVESPTQENGDGVALHAIQISCETDIFTFIKNINDAKDAWDTLAEKFCSELKILATPGPFVETGGQTTPNPITAAFC</sequence>
<name>A0A6J5WWV1_PRUAR</name>
<evidence type="ECO:0000313" key="2">
    <source>
        <dbReference type="EMBL" id="CAB4304901.1"/>
    </source>
</evidence>